<keyword evidence="4" id="KW-0576">Peroxisome</keyword>
<dbReference type="InterPro" id="IPR000073">
    <property type="entry name" value="AB_hydrolase_1"/>
</dbReference>
<dbReference type="PANTHER" id="PTHR43798:SF33">
    <property type="entry name" value="HYDROLASE, PUTATIVE (AFU_ORTHOLOGUE AFUA_2G14860)-RELATED"/>
    <property type="match status" value="1"/>
</dbReference>
<evidence type="ECO:0000256" key="4">
    <source>
        <dbReference type="ARBA" id="ARBA00023140"/>
    </source>
</evidence>
<evidence type="ECO:0000259" key="5">
    <source>
        <dbReference type="Pfam" id="PF00561"/>
    </source>
</evidence>
<organism evidence="6 7">
    <name type="scientific">Curvularia kusanoi</name>
    <name type="common">Cochliobolus kusanoi</name>
    <dbReference type="NCBI Taxonomy" id="90978"/>
    <lineage>
        <taxon>Eukaryota</taxon>
        <taxon>Fungi</taxon>
        <taxon>Dikarya</taxon>
        <taxon>Ascomycota</taxon>
        <taxon>Pezizomycotina</taxon>
        <taxon>Dothideomycetes</taxon>
        <taxon>Pleosporomycetidae</taxon>
        <taxon>Pleosporales</taxon>
        <taxon>Pleosporineae</taxon>
        <taxon>Pleosporaceae</taxon>
        <taxon>Curvularia</taxon>
    </lineage>
</organism>
<comment type="subcellular location">
    <subcellularLocation>
        <location evidence="1">Peroxisome</location>
    </subcellularLocation>
</comment>
<dbReference type="Gene3D" id="3.40.50.1820">
    <property type="entry name" value="alpha/beta hydrolase"/>
    <property type="match status" value="1"/>
</dbReference>
<evidence type="ECO:0000256" key="1">
    <source>
        <dbReference type="ARBA" id="ARBA00004275"/>
    </source>
</evidence>
<dbReference type="GO" id="GO:0016020">
    <property type="term" value="C:membrane"/>
    <property type="evidence" value="ECO:0007669"/>
    <property type="project" value="TreeGrafter"/>
</dbReference>
<name>A0A9P4W9U3_CURKU</name>
<dbReference type="SUPFAM" id="SSF53474">
    <property type="entry name" value="alpha/beta-Hydrolases"/>
    <property type="match status" value="1"/>
</dbReference>
<dbReference type="AlphaFoldDB" id="A0A9P4W9U3"/>
<dbReference type="Pfam" id="PF00561">
    <property type="entry name" value="Abhydrolase_1"/>
    <property type="match status" value="1"/>
</dbReference>
<proteinExistence type="inferred from homology"/>
<evidence type="ECO:0000256" key="3">
    <source>
        <dbReference type="ARBA" id="ARBA00023026"/>
    </source>
</evidence>
<keyword evidence="3" id="KW-0843">Virulence</keyword>
<evidence type="ECO:0000256" key="2">
    <source>
        <dbReference type="ARBA" id="ARBA00005668"/>
    </source>
</evidence>
<dbReference type="EMBL" id="SWKU01000007">
    <property type="protein sequence ID" value="KAF3004754.1"/>
    <property type="molecule type" value="Genomic_DNA"/>
</dbReference>
<dbReference type="GO" id="GO:0005777">
    <property type="term" value="C:peroxisome"/>
    <property type="evidence" value="ECO:0007669"/>
    <property type="project" value="UniProtKB-SubCell"/>
</dbReference>
<sequence>MTGAGASSAVYVKLRKALSEHVRILFYDRAGYDRSTLPPMPSLLNGKIYAMDTALDLTKLLKATHLEPPYILMGHSYGGIPARSFLEIHKDSPDTVSGMILCDTATEIMLQFFAHIPDKNLEAVAKNVNWETLTNLKEESGMSDAEWDYAMSAQARTMKAAALEDTHASGHALALCEQFKYQTLGDRALLVMRFNMASDFQRRFDEGVRLGDGTKEEREKAKKFILLTRLYHEQIARAQCRLSTNAVYKEFEQYGHEAPIRQYAFVAQEIRDFLDRIAGV</sequence>
<feature type="domain" description="AB hydrolase-1" evidence="5">
    <location>
        <begin position="3"/>
        <end position="148"/>
    </location>
</feature>
<keyword evidence="7" id="KW-1185">Reference proteome</keyword>
<evidence type="ECO:0000313" key="6">
    <source>
        <dbReference type="EMBL" id="KAF3004754.1"/>
    </source>
</evidence>
<dbReference type="OrthoDB" id="294702at2759"/>
<dbReference type="InterPro" id="IPR029058">
    <property type="entry name" value="AB_hydrolase_fold"/>
</dbReference>
<gene>
    <name evidence="6" type="ORF">E8E13_000620</name>
</gene>
<protein>
    <recommendedName>
        <fullName evidence="5">AB hydrolase-1 domain-containing protein</fullName>
    </recommendedName>
</protein>
<evidence type="ECO:0000313" key="7">
    <source>
        <dbReference type="Proteomes" id="UP000801428"/>
    </source>
</evidence>
<comment type="similarity">
    <text evidence="2">Belongs to the AB hydrolase superfamily. AKT2 hydrolase family.</text>
</comment>
<comment type="caution">
    <text evidence="6">The sequence shown here is derived from an EMBL/GenBank/DDBJ whole genome shotgun (WGS) entry which is preliminary data.</text>
</comment>
<dbReference type="Proteomes" id="UP000801428">
    <property type="component" value="Unassembled WGS sequence"/>
</dbReference>
<dbReference type="InterPro" id="IPR050266">
    <property type="entry name" value="AB_hydrolase_sf"/>
</dbReference>
<reference evidence="6" key="1">
    <citation type="submission" date="2019-04" db="EMBL/GenBank/DDBJ databases">
        <title>Sequencing of skin fungus with MAO and IRED activity.</title>
        <authorList>
            <person name="Marsaioli A.J."/>
            <person name="Bonatto J.M.C."/>
            <person name="Reis Junior O."/>
        </authorList>
    </citation>
    <scope>NUCLEOTIDE SEQUENCE</scope>
    <source>
        <strain evidence="6">30M1</strain>
    </source>
</reference>
<accession>A0A9P4W9U3</accession>
<dbReference type="PANTHER" id="PTHR43798">
    <property type="entry name" value="MONOACYLGLYCEROL LIPASE"/>
    <property type="match status" value="1"/>
</dbReference>